<proteinExistence type="predicted"/>
<gene>
    <name evidence="2" type="ORF">RMSM_02039</name>
</gene>
<feature type="region of interest" description="Disordered" evidence="1">
    <location>
        <begin position="53"/>
        <end position="83"/>
    </location>
</feature>
<feature type="compositionally biased region" description="Basic and acidic residues" evidence="1">
    <location>
        <begin position="53"/>
        <end position="67"/>
    </location>
</feature>
<dbReference type="Proteomes" id="UP000011991">
    <property type="component" value="Unassembled WGS sequence"/>
</dbReference>
<evidence type="ECO:0000256" key="1">
    <source>
        <dbReference type="SAM" id="MobiDB-lite"/>
    </source>
</evidence>
<organism evidence="2 3">
    <name type="scientific">Rhodopirellula maiorica SM1</name>
    <dbReference type="NCBI Taxonomy" id="1265738"/>
    <lineage>
        <taxon>Bacteria</taxon>
        <taxon>Pseudomonadati</taxon>
        <taxon>Planctomycetota</taxon>
        <taxon>Planctomycetia</taxon>
        <taxon>Pirellulales</taxon>
        <taxon>Pirellulaceae</taxon>
        <taxon>Novipirellula</taxon>
    </lineage>
</organism>
<dbReference type="PATRIC" id="fig|1265738.3.peg.2041"/>
<accession>M5S4B9</accession>
<evidence type="ECO:0000313" key="2">
    <source>
        <dbReference type="EMBL" id="EMI21039.1"/>
    </source>
</evidence>
<dbReference type="AlphaFoldDB" id="M5S4B9"/>
<keyword evidence="3" id="KW-1185">Reference proteome</keyword>
<dbReference type="PROSITE" id="PS51257">
    <property type="entry name" value="PROKAR_LIPOPROTEIN"/>
    <property type="match status" value="1"/>
</dbReference>
<reference evidence="2 3" key="1">
    <citation type="journal article" date="2013" name="Mar. Genomics">
        <title>Expression of sulfatases in Rhodopirellula baltica and the diversity of sulfatases in the genus Rhodopirellula.</title>
        <authorList>
            <person name="Wegner C.E."/>
            <person name="Richter-Heitmann T."/>
            <person name="Klindworth A."/>
            <person name="Klockow C."/>
            <person name="Richter M."/>
            <person name="Achstetter T."/>
            <person name="Glockner F.O."/>
            <person name="Harder J."/>
        </authorList>
    </citation>
    <scope>NUCLEOTIDE SEQUENCE [LARGE SCALE GENOMIC DNA]</scope>
    <source>
        <strain evidence="2 3">SM1</strain>
    </source>
</reference>
<evidence type="ECO:0000313" key="3">
    <source>
        <dbReference type="Proteomes" id="UP000011991"/>
    </source>
</evidence>
<dbReference type="EMBL" id="ANOG01000285">
    <property type="protein sequence ID" value="EMI21039.1"/>
    <property type="molecule type" value="Genomic_DNA"/>
</dbReference>
<comment type="caution">
    <text evidence="2">The sequence shown here is derived from an EMBL/GenBank/DDBJ whole genome shotgun (WGS) entry which is preliminary data.</text>
</comment>
<protein>
    <submittedName>
        <fullName evidence="2">Uncharacterized protein</fullName>
    </submittedName>
</protein>
<sequence length="83" mass="8863">MNFQLKQHTNARNRFRLTIFAIGFMGTVVGCGGGGDAGIIAGEGEISRYIQEHPELTDASSEEEKAPTPEAPAGKQTARRSDA</sequence>
<name>M5S4B9_9BACT</name>
<dbReference type="RefSeq" id="WP_008694628.1">
    <property type="nucleotide sequence ID" value="NZ_ANOG01000285.1"/>
</dbReference>